<dbReference type="GO" id="GO:0006633">
    <property type="term" value="P:fatty acid biosynthetic process"/>
    <property type="evidence" value="ECO:0007669"/>
    <property type="project" value="InterPro"/>
</dbReference>
<keyword evidence="4 10" id="KW-0808">Transferase</keyword>
<evidence type="ECO:0000256" key="1">
    <source>
        <dbReference type="ARBA" id="ARBA00004370"/>
    </source>
</evidence>
<comment type="caution">
    <text evidence="14">The sequence shown here is derived from an EMBL/GenBank/DDBJ whole genome shotgun (WGS) entry which is preliminary data.</text>
</comment>
<evidence type="ECO:0000313" key="15">
    <source>
        <dbReference type="Proteomes" id="UP001408789"/>
    </source>
</evidence>
<accession>A0AAP0HA37</accession>
<evidence type="ECO:0000256" key="4">
    <source>
        <dbReference type="ARBA" id="ARBA00022679"/>
    </source>
</evidence>
<dbReference type="EMBL" id="JBCNJP010000006">
    <property type="protein sequence ID" value="KAK9078944.1"/>
    <property type="molecule type" value="Genomic_DNA"/>
</dbReference>
<organism evidence="14 15">
    <name type="scientific">Deinandra increscens subsp. villosa</name>
    <dbReference type="NCBI Taxonomy" id="3103831"/>
    <lineage>
        <taxon>Eukaryota</taxon>
        <taxon>Viridiplantae</taxon>
        <taxon>Streptophyta</taxon>
        <taxon>Embryophyta</taxon>
        <taxon>Tracheophyta</taxon>
        <taxon>Spermatophyta</taxon>
        <taxon>Magnoliopsida</taxon>
        <taxon>eudicotyledons</taxon>
        <taxon>Gunneridae</taxon>
        <taxon>Pentapetalae</taxon>
        <taxon>asterids</taxon>
        <taxon>campanulids</taxon>
        <taxon>Asterales</taxon>
        <taxon>Asteraceae</taxon>
        <taxon>Asteroideae</taxon>
        <taxon>Heliantheae alliance</taxon>
        <taxon>Madieae</taxon>
        <taxon>Madiinae</taxon>
        <taxon>Deinandra</taxon>
    </lineage>
</organism>
<dbReference type="Pfam" id="PF08541">
    <property type="entry name" value="ACP_syn_III_C"/>
    <property type="match status" value="1"/>
</dbReference>
<dbReference type="Pfam" id="PF08392">
    <property type="entry name" value="FAE1_CUT1_RppA"/>
    <property type="match status" value="1"/>
</dbReference>
<dbReference type="AlphaFoldDB" id="A0AAP0HA37"/>
<dbReference type="InterPro" id="IPR013747">
    <property type="entry name" value="ACP_syn_III_C"/>
</dbReference>
<feature type="transmembrane region" description="Helical" evidence="11">
    <location>
        <begin position="100"/>
        <end position="119"/>
    </location>
</feature>
<dbReference type="InterPro" id="IPR013601">
    <property type="entry name" value="FAE1_typ3_polyketide_synth"/>
</dbReference>
<evidence type="ECO:0000256" key="6">
    <source>
        <dbReference type="ARBA" id="ARBA00022989"/>
    </source>
</evidence>
<gene>
    <name evidence="14" type="ORF">SSX86_003003</name>
</gene>
<keyword evidence="5 11" id="KW-0812">Transmembrane</keyword>
<evidence type="ECO:0000256" key="2">
    <source>
        <dbReference type="ARBA" id="ARBA00005194"/>
    </source>
</evidence>
<protein>
    <recommendedName>
        <fullName evidence="10">3-ketoacyl-CoA synthase</fullName>
        <ecNumber evidence="10">2.3.1.-</ecNumber>
    </recommendedName>
</protein>
<feature type="domain" description="FAE" evidence="12">
    <location>
        <begin position="117"/>
        <end position="404"/>
    </location>
</feature>
<feature type="domain" description="Beta-ketoacyl-[acyl-carrier-protein] synthase III C-terminal" evidence="13">
    <location>
        <begin position="436"/>
        <end position="516"/>
    </location>
</feature>
<evidence type="ECO:0000256" key="10">
    <source>
        <dbReference type="PIRNR" id="PIRNR036417"/>
    </source>
</evidence>
<keyword evidence="7 11" id="KW-0472">Membrane</keyword>
<dbReference type="Gene3D" id="3.40.47.10">
    <property type="match status" value="1"/>
</dbReference>
<dbReference type="CDD" id="cd00831">
    <property type="entry name" value="CHS_like"/>
    <property type="match status" value="1"/>
</dbReference>
<evidence type="ECO:0000259" key="12">
    <source>
        <dbReference type="Pfam" id="PF08392"/>
    </source>
</evidence>
<reference evidence="14 15" key="1">
    <citation type="submission" date="2024-04" db="EMBL/GenBank/DDBJ databases">
        <title>The reference genome of an endangered Asteraceae, Deinandra increscens subsp. villosa, native to the Central Coast of California.</title>
        <authorList>
            <person name="Guilliams M."/>
            <person name="Hasenstab-Lehman K."/>
            <person name="Meyer R."/>
            <person name="Mcevoy S."/>
        </authorList>
    </citation>
    <scope>NUCLEOTIDE SEQUENCE [LARGE SCALE GENOMIC DNA]</scope>
    <source>
        <tissue evidence="14">Leaf</tissue>
    </source>
</reference>
<dbReference type="Proteomes" id="UP001408789">
    <property type="component" value="Unassembled WGS sequence"/>
</dbReference>
<evidence type="ECO:0000256" key="5">
    <source>
        <dbReference type="ARBA" id="ARBA00022692"/>
    </source>
</evidence>
<comment type="subcellular location">
    <subcellularLocation>
        <location evidence="1">Membrane</location>
    </subcellularLocation>
</comment>
<proteinExistence type="inferred from homology"/>
<keyword evidence="8 10" id="KW-0012">Acyltransferase</keyword>
<sequence length="543" mass="61074">MAPAGEQHLLSTEIVNRGIESSGPDAGSMTFSVRVRRRLPDFVQSVNLKYVKLGYHYLINHWIYLATVPVLVLVFGAQIGSLSWKELWRKLWDTTAGYDLATVLVFFAVFVFTISVYFLSRPRSIYLVDFACFKPADDLKVTKEEFIELARRSGKFDEASIDFQKKILQSSGIGDETYVPKSIMSPENITTMKEGRAEASMVIFGALDELFNKTRVRPKDVGVLVVNCSIFNPTPSLSAMIINHYKMRGNILSFNLGGMGCSAGIIALDLARDMLQANPNNVAVVVSTEMVGYNWYPGKDRSMLIPNCYIRMGCSAVLLSNRRRDYRRAKYSLEHIVRTHKGAEDRYFRSVYQEEDEQRFKGLKISKDIVSIGGDALKANITTLGPLVLPISEQLFFFATLMKRYYSGTKGKSTSPATSSPSGTKPYIPDFKLAFEHFCIHAASKTVVNELQRNLGLSDTNMEPSRATLQRFGNTSSSSIWYELAYLEAKGRIKRGDRIWQLSFGSGFKCNSAVWKSVRGIKKPSSNNPWLDCVQRYPFEALS</sequence>
<evidence type="ECO:0000256" key="3">
    <source>
        <dbReference type="ARBA" id="ARBA00005531"/>
    </source>
</evidence>
<feature type="transmembrane region" description="Helical" evidence="11">
    <location>
        <begin position="62"/>
        <end position="80"/>
    </location>
</feature>
<name>A0AAP0HA37_9ASTR</name>
<evidence type="ECO:0000259" key="13">
    <source>
        <dbReference type="Pfam" id="PF08541"/>
    </source>
</evidence>
<dbReference type="SUPFAM" id="SSF53901">
    <property type="entry name" value="Thiolase-like"/>
    <property type="match status" value="2"/>
</dbReference>
<evidence type="ECO:0000313" key="14">
    <source>
        <dbReference type="EMBL" id="KAK9078944.1"/>
    </source>
</evidence>
<feature type="transmembrane region" description="Helical" evidence="11">
    <location>
        <begin position="251"/>
        <end position="271"/>
    </location>
</feature>
<dbReference type="InterPro" id="IPR016039">
    <property type="entry name" value="Thiolase-like"/>
</dbReference>
<dbReference type="GO" id="GO:0016020">
    <property type="term" value="C:membrane"/>
    <property type="evidence" value="ECO:0007669"/>
    <property type="project" value="UniProtKB-SubCell"/>
</dbReference>
<dbReference type="PANTHER" id="PTHR31561">
    <property type="entry name" value="3-KETOACYL-COA SYNTHASE"/>
    <property type="match status" value="1"/>
</dbReference>
<dbReference type="FunFam" id="3.40.47.10:FF:000028">
    <property type="entry name" value="3-ketoacyl-CoA synthase"/>
    <property type="match status" value="1"/>
</dbReference>
<comment type="pathway">
    <text evidence="2 10">Lipid metabolism; fatty acid biosynthesis.</text>
</comment>
<keyword evidence="15" id="KW-1185">Reference proteome</keyword>
<keyword evidence="6 11" id="KW-1133">Transmembrane helix</keyword>
<dbReference type="EC" id="2.3.1.-" evidence="10"/>
<comment type="catalytic activity">
    <reaction evidence="9">
        <text>a very-long-chain acyl-CoA + malonyl-CoA + H(+) = a very-long-chain 3-oxoacyl-CoA + CO2 + CoA</text>
        <dbReference type="Rhea" id="RHEA:32727"/>
        <dbReference type="ChEBI" id="CHEBI:15378"/>
        <dbReference type="ChEBI" id="CHEBI:16526"/>
        <dbReference type="ChEBI" id="CHEBI:57287"/>
        <dbReference type="ChEBI" id="CHEBI:57384"/>
        <dbReference type="ChEBI" id="CHEBI:90725"/>
        <dbReference type="ChEBI" id="CHEBI:90736"/>
        <dbReference type="EC" id="2.3.1.199"/>
    </reaction>
</comment>
<dbReference type="GO" id="GO:0009922">
    <property type="term" value="F:fatty acid elongase activity"/>
    <property type="evidence" value="ECO:0007669"/>
    <property type="project" value="UniProtKB-EC"/>
</dbReference>
<evidence type="ECO:0000256" key="9">
    <source>
        <dbReference type="ARBA" id="ARBA00047375"/>
    </source>
</evidence>
<evidence type="ECO:0000256" key="11">
    <source>
        <dbReference type="SAM" id="Phobius"/>
    </source>
</evidence>
<comment type="similarity">
    <text evidence="3 10">Belongs to the thiolase-like superfamily. Chalcone/stilbene synthases family.</text>
</comment>
<dbReference type="InterPro" id="IPR012392">
    <property type="entry name" value="3-ktacl-CoA_syn"/>
</dbReference>
<evidence type="ECO:0000256" key="8">
    <source>
        <dbReference type="ARBA" id="ARBA00023315"/>
    </source>
</evidence>
<evidence type="ECO:0000256" key="7">
    <source>
        <dbReference type="ARBA" id="ARBA00023136"/>
    </source>
</evidence>
<dbReference type="PIRSF" id="PIRSF036417">
    <property type="entry name" value="3-ktacl-CoA_syn"/>
    <property type="match status" value="1"/>
</dbReference>